<dbReference type="SMART" id="SM00855">
    <property type="entry name" value="PGAM"/>
    <property type="match status" value="1"/>
</dbReference>
<accession>A0A3B0VFM8</accession>
<dbReference type="EMBL" id="UOEU01000091">
    <property type="protein sequence ID" value="VAW30816.1"/>
    <property type="molecule type" value="Genomic_DNA"/>
</dbReference>
<dbReference type="PANTHER" id="PTHR48100:SF59">
    <property type="entry name" value="ADENOSYLCOBALAMIN_ALPHA-RIBAZOLE PHOSPHATASE"/>
    <property type="match status" value="1"/>
</dbReference>
<dbReference type="PANTHER" id="PTHR48100">
    <property type="entry name" value="BROAD-SPECIFICITY PHOSPHATASE YOR283W-RELATED"/>
    <property type="match status" value="1"/>
</dbReference>
<dbReference type="Pfam" id="PF00300">
    <property type="entry name" value="His_Phos_1"/>
    <property type="match status" value="1"/>
</dbReference>
<reference evidence="1" key="1">
    <citation type="submission" date="2018-06" db="EMBL/GenBank/DDBJ databases">
        <authorList>
            <person name="Zhirakovskaya E."/>
        </authorList>
    </citation>
    <scope>NUCLEOTIDE SEQUENCE</scope>
</reference>
<evidence type="ECO:0008006" key="2">
    <source>
        <dbReference type="Google" id="ProtNLM"/>
    </source>
</evidence>
<evidence type="ECO:0000313" key="1">
    <source>
        <dbReference type="EMBL" id="VAW30816.1"/>
    </source>
</evidence>
<dbReference type="PIRSF" id="PIRSF000709">
    <property type="entry name" value="6PFK_2-Ptase"/>
    <property type="match status" value="1"/>
</dbReference>
<dbReference type="InterPro" id="IPR029033">
    <property type="entry name" value="His_PPase_superfam"/>
</dbReference>
<dbReference type="InterPro" id="IPR022492">
    <property type="entry name" value="Phosphomutase_MSMEG4193_put"/>
</dbReference>
<dbReference type="NCBIfam" id="TIGR03848">
    <property type="entry name" value="MSMEG_4193"/>
    <property type="match status" value="1"/>
</dbReference>
<proteinExistence type="predicted"/>
<dbReference type="Gene3D" id="3.40.50.1240">
    <property type="entry name" value="Phosphoglycerate mutase-like"/>
    <property type="match status" value="1"/>
</dbReference>
<sequence length="208" mass="23169">MTTIILVRHGENDWVKEHRLAGWIEGIHLNENGRSQATAAAERLSQLPIKAIYSSPVLRCCETAEFIAAAQNLPVTELETVGEVRYGKWEGKKIKKLAKKKAWFAVQFFPSRMTFPKGDSLREVQFRGVNALETLAATHDDSDMIVVVSHADLIKLILAYYLGVHIDLFQRIIVSPASVSVLHLSGNGMVRIGRINDDGSLQPPPKEK</sequence>
<dbReference type="InterPro" id="IPR050275">
    <property type="entry name" value="PGM_Phosphatase"/>
</dbReference>
<organism evidence="1">
    <name type="scientific">hydrothermal vent metagenome</name>
    <dbReference type="NCBI Taxonomy" id="652676"/>
    <lineage>
        <taxon>unclassified sequences</taxon>
        <taxon>metagenomes</taxon>
        <taxon>ecological metagenomes</taxon>
    </lineage>
</organism>
<dbReference type="AlphaFoldDB" id="A0A3B0VFM8"/>
<dbReference type="CDD" id="cd07067">
    <property type="entry name" value="HP_PGM_like"/>
    <property type="match status" value="1"/>
</dbReference>
<dbReference type="SUPFAM" id="SSF53254">
    <property type="entry name" value="Phosphoglycerate mutase-like"/>
    <property type="match status" value="1"/>
</dbReference>
<dbReference type="GO" id="GO:0016791">
    <property type="term" value="F:phosphatase activity"/>
    <property type="evidence" value="ECO:0007669"/>
    <property type="project" value="TreeGrafter"/>
</dbReference>
<name>A0A3B0VFM8_9ZZZZ</name>
<protein>
    <recommendedName>
        <fullName evidence="2">Phosphoglycerate mutase</fullName>
    </recommendedName>
</protein>
<dbReference type="GO" id="GO:0005737">
    <property type="term" value="C:cytoplasm"/>
    <property type="evidence" value="ECO:0007669"/>
    <property type="project" value="TreeGrafter"/>
</dbReference>
<dbReference type="InterPro" id="IPR013078">
    <property type="entry name" value="His_Pase_superF_clade-1"/>
</dbReference>
<gene>
    <name evidence="1" type="ORF">MNBD_CHLOROFLEXI01-2385</name>
</gene>